<dbReference type="Proteomes" id="UP000199672">
    <property type="component" value="Unassembled WGS sequence"/>
</dbReference>
<evidence type="ECO:0000313" key="4">
    <source>
        <dbReference type="Proteomes" id="UP000199672"/>
    </source>
</evidence>
<dbReference type="Gene3D" id="2.60.120.10">
    <property type="entry name" value="Jelly Rolls"/>
    <property type="match status" value="1"/>
</dbReference>
<sequence>MNAISCIDIFRNITRKKMKTLTTIKTTVAVLFFQQIAFSQETKKETTPPQYTIENCVNHFEIDKAKKTKVGYQYWFADKDFTQENTLKMSIVEPGKSTHAPHHHPEEEFFYILEGTAEFFLNGKTVTAGPNTSFYCPPNAEHGISNAGKTDLKYLVIKKDLR</sequence>
<feature type="domain" description="Cupin type-2" evidence="2">
    <location>
        <begin position="91"/>
        <end position="157"/>
    </location>
</feature>
<dbReference type="GO" id="GO:0046872">
    <property type="term" value="F:metal ion binding"/>
    <property type="evidence" value="ECO:0007669"/>
    <property type="project" value="UniProtKB-KW"/>
</dbReference>
<dbReference type="SUPFAM" id="SSF51182">
    <property type="entry name" value="RmlC-like cupins"/>
    <property type="match status" value="1"/>
</dbReference>
<keyword evidence="4" id="KW-1185">Reference proteome</keyword>
<dbReference type="InterPro" id="IPR013096">
    <property type="entry name" value="Cupin_2"/>
</dbReference>
<dbReference type="Pfam" id="PF07883">
    <property type="entry name" value="Cupin_2"/>
    <property type="match status" value="1"/>
</dbReference>
<accession>A0A1I1QNU3</accession>
<organism evidence="3 4">
    <name type="scientific">Flavobacterium phragmitis</name>
    <dbReference type="NCBI Taxonomy" id="739143"/>
    <lineage>
        <taxon>Bacteria</taxon>
        <taxon>Pseudomonadati</taxon>
        <taxon>Bacteroidota</taxon>
        <taxon>Flavobacteriia</taxon>
        <taxon>Flavobacteriales</taxon>
        <taxon>Flavobacteriaceae</taxon>
        <taxon>Flavobacterium</taxon>
    </lineage>
</organism>
<dbReference type="InterPro" id="IPR051610">
    <property type="entry name" value="GPI/OXD"/>
</dbReference>
<name>A0A1I1QNU3_9FLAO</name>
<keyword evidence="1" id="KW-0479">Metal-binding</keyword>
<dbReference type="PANTHER" id="PTHR35848">
    <property type="entry name" value="OXALATE-BINDING PROTEIN"/>
    <property type="match status" value="1"/>
</dbReference>
<gene>
    <name evidence="3" type="ORF">SAMN05216297_105278</name>
</gene>
<evidence type="ECO:0000256" key="1">
    <source>
        <dbReference type="ARBA" id="ARBA00022723"/>
    </source>
</evidence>
<evidence type="ECO:0000259" key="2">
    <source>
        <dbReference type="Pfam" id="PF07883"/>
    </source>
</evidence>
<reference evidence="4" key="1">
    <citation type="submission" date="2016-10" db="EMBL/GenBank/DDBJ databases">
        <authorList>
            <person name="Varghese N."/>
            <person name="Submissions S."/>
        </authorList>
    </citation>
    <scope>NUCLEOTIDE SEQUENCE [LARGE SCALE GENOMIC DNA]</scope>
    <source>
        <strain evidence="4">CGMCC 1.10370</strain>
    </source>
</reference>
<evidence type="ECO:0000313" key="3">
    <source>
        <dbReference type="EMBL" id="SFD20953.1"/>
    </source>
</evidence>
<dbReference type="InterPro" id="IPR014710">
    <property type="entry name" value="RmlC-like_jellyroll"/>
</dbReference>
<dbReference type="EMBL" id="FOMH01000005">
    <property type="protein sequence ID" value="SFD20953.1"/>
    <property type="molecule type" value="Genomic_DNA"/>
</dbReference>
<dbReference type="AlphaFoldDB" id="A0A1I1QNU3"/>
<dbReference type="PANTHER" id="PTHR35848:SF6">
    <property type="entry name" value="CUPIN TYPE-2 DOMAIN-CONTAINING PROTEIN"/>
    <property type="match status" value="1"/>
</dbReference>
<dbReference type="STRING" id="739143.SAMN05216297_105278"/>
<dbReference type="InterPro" id="IPR011051">
    <property type="entry name" value="RmlC_Cupin_sf"/>
</dbReference>
<protein>
    <submittedName>
        <fullName evidence="3">Cupin domain-containing protein</fullName>
    </submittedName>
</protein>
<proteinExistence type="predicted"/>